<gene>
    <name evidence="3" type="ORF">GNP35_10405</name>
</gene>
<name>A0A6N8F8X9_9GAMM</name>
<dbReference type="RefSeq" id="WP_155696018.1">
    <property type="nucleotide sequence ID" value="NZ_WOCD01000003.1"/>
</dbReference>
<keyword evidence="2" id="KW-0472">Membrane</keyword>
<dbReference type="Proteomes" id="UP000439994">
    <property type="component" value="Unassembled WGS sequence"/>
</dbReference>
<accession>A0A6N8F8X9</accession>
<reference evidence="3 4" key="1">
    <citation type="submission" date="2019-11" db="EMBL/GenBank/DDBJ databases">
        <title>P. haliotis isolates from Z. marina roots.</title>
        <authorList>
            <person name="Cohen M."/>
            <person name="Jospin G."/>
            <person name="Eisen J.A."/>
            <person name="Coil D.A."/>
        </authorList>
    </citation>
    <scope>NUCLEOTIDE SEQUENCE [LARGE SCALE GENOMIC DNA]</scope>
    <source>
        <strain evidence="3 4">UCD-MCMsp1aY</strain>
    </source>
</reference>
<evidence type="ECO:0000313" key="3">
    <source>
        <dbReference type="EMBL" id="MUH72873.1"/>
    </source>
</evidence>
<dbReference type="OrthoDB" id="6876592at2"/>
<evidence type="ECO:0000256" key="1">
    <source>
        <dbReference type="SAM" id="Coils"/>
    </source>
</evidence>
<organism evidence="3 4">
    <name type="scientific">Psychrosphaera haliotis</name>
    <dbReference type="NCBI Taxonomy" id="555083"/>
    <lineage>
        <taxon>Bacteria</taxon>
        <taxon>Pseudomonadati</taxon>
        <taxon>Pseudomonadota</taxon>
        <taxon>Gammaproteobacteria</taxon>
        <taxon>Alteromonadales</taxon>
        <taxon>Pseudoalteromonadaceae</taxon>
        <taxon>Psychrosphaera</taxon>
    </lineage>
</organism>
<keyword evidence="4" id="KW-1185">Reference proteome</keyword>
<evidence type="ECO:0000313" key="4">
    <source>
        <dbReference type="Proteomes" id="UP000439994"/>
    </source>
</evidence>
<keyword evidence="1" id="KW-0175">Coiled coil</keyword>
<keyword evidence="2" id="KW-1133">Transmembrane helix</keyword>
<proteinExistence type="predicted"/>
<dbReference type="EMBL" id="WOCD01000003">
    <property type="protein sequence ID" value="MUH72873.1"/>
    <property type="molecule type" value="Genomic_DNA"/>
</dbReference>
<comment type="caution">
    <text evidence="3">The sequence shown here is derived from an EMBL/GenBank/DDBJ whole genome shotgun (WGS) entry which is preliminary data.</text>
</comment>
<dbReference type="AlphaFoldDB" id="A0A6N8F8X9"/>
<evidence type="ECO:0008006" key="5">
    <source>
        <dbReference type="Google" id="ProtNLM"/>
    </source>
</evidence>
<sequence>MKTNINFYTDDLKPKVYYLTLTNAAIVAGVLLLLMLLWFAQVSYKINHISENKKRNQTELASANEELQNYQQALVKHNNNDKFMEVKSQLEREVVAKSALLSLVTAHTAKESIDYSVVMQELTEHHDHNIWLTDFRFNKNNVEFHGYSLESRSVTQWMSYLQATKSFTGREFSLLNISAINAEVSGV</sequence>
<protein>
    <recommendedName>
        <fullName evidence="5">PilN domain-containing protein</fullName>
    </recommendedName>
</protein>
<keyword evidence="2" id="KW-0812">Transmembrane</keyword>
<feature type="coiled-coil region" evidence="1">
    <location>
        <begin position="46"/>
        <end position="80"/>
    </location>
</feature>
<dbReference type="Pfam" id="PF05137">
    <property type="entry name" value="PilN"/>
    <property type="match status" value="1"/>
</dbReference>
<evidence type="ECO:0000256" key="2">
    <source>
        <dbReference type="SAM" id="Phobius"/>
    </source>
</evidence>
<feature type="transmembrane region" description="Helical" evidence="2">
    <location>
        <begin position="16"/>
        <end position="40"/>
    </location>
</feature>
<dbReference type="InterPro" id="IPR007813">
    <property type="entry name" value="PilN"/>
</dbReference>